<evidence type="ECO:0000313" key="2">
    <source>
        <dbReference type="Proteomes" id="UP000621631"/>
    </source>
</evidence>
<dbReference type="InterPro" id="IPR025004">
    <property type="entry name" value="SenN/SenS"/>
</dbReference>
<accession>A0ABR7VQU5</accession>
<proteinExistence type="predicted"/>
<reference evidence="1 2" key="1">
    <citation type="submission" date="2020-09" db="EMBL/GenBank/DDBJ databases">
        <title>Draft Genome Sequences of Oil-Oxidizing Bacteria Halomonas titanicae, Marinobacter lutaoensis, and Virgibacillus halodenitrificans Isolated from Highly Saline Environments.</title>
        <authorList>
            <person name="Grouzdev D.S."/>
            <person name="Sokolova D.S."/>
            <person name="Semenova E.M."/>
            <person name="Borzenkov I.A."/>
            <person name="Bidzhieva S.K."/>
            <person name="Poltaraus A.B."/>
            <person name="Nazina T.N."/>
        </authorList>
    </citation>
    <scope>NUCLEOTIDE SEQUENCE [LARGE SCALE GENOMIC DNA]</scope>
    <source>
        <strain evidence="1 2">VKM B-3472D</strain>
    </source>
</reference>
<organism evidence="1 2">
    <name type="scientific">Virgibacillus halodenitrificans</name>
    <name type="common">Bacillus halodenitrificans</name>
    <dbReference type="NCBI Taxonomy" id="1482"/>
    <lineage>
        <taxon>Bacteria</taxon>
        <taxon>Bacillati</taxon>
        <taxon>Bacillota</taxon>
        <taxon>Bacilli</taxon>
        <taxon>Bacillales</taxon>
        <taxon>Bacillaceae</taxon>
        <taxon>Virgibacillus</taxon>
    </lineage>
</organism>
<comment type="caution">
    <text evidence="1">The sequence shown here is derived from an EMBL/GenBank/DDBJ whole genome shotgun (WGS) entry which is preliminary data.</text>
</comment>
<keyword evidence="2" id="KW-1185">Reference proteome</keyword>
<sequence>MSLKRKVTFEELLAENRQHILKDKMLMEQLERKWEQRMHKTVYKK</sequence>
<gene>
    <name evidence="1" type="ORF">IC602_16830</name>
</gene>
<protein>
    <submittedName>
        <fullName evidence="1">FbpB family small basic protein</fullName>
    </submittedName>
</protein>
<name>A0ABR7VQU5_VIRHA</name>
<evidence type="ECO:0000313" key="1">
    <source>
        <dbReference type="EMBL" id="MBD1224278.1"/>
    </source>
</evidence>
<dbReference type="Proteomes" id="UP000621631">
    <property type="component" value="Unassembled WGS sequence"/>
</dbReference>
<dbReference type="EMBL" id="JACWEZ010000015">
    <property type="protein sequence ID" value="MBD1224278.1"/>
    <property type="molecule type" value="Genomic_DNA"/>
</dbReference>
<dbReference type="Pfam" id="PF13040">
    <property type="entry name" value="Fur_reg_FbpB"/>
    <property type="match status" value="1"/>
</dbReference>